<dbReference type="InterPro" id="IPR028082">
    <property type="entry name" value="Peripla_BP_I"/>
</dbReference>
<dbReference type="CDD" id="cd06267">
    <property type="entry name" value="PBP1_LacI_sugar_binding-like"/>
    <property type="match status" value="1"/>
</dbReference>
<dbReference type="CDD" id="cd01392">
    <property type="entry name" value="HTH_LacI"/>
    <property type="match status" value="1"/>
</dbReference>
<evidence type="ECO:0000259" key="4">
    <source>
        <dbReference type="PROSITE" id="PS50932"/>
    </source>
</evidence>
<dbReference type="SUPFAM" id="SSF53822">
    <property type="entry name" value="Periplasmic binding protein-like I"/>
    <property type="match status" value="1"/>
</dbReference>
<dbReference type="Gene3D" id="3.40.50.2300">
    <property type="match status" value="2"/>
</dbReference>
<keyword evidence="2" id="KW-0238">DNA-binding</keyword>
<dbReference type="SUPFAM" id="SSF47413">
    <property type="entry name" value="lambda repressor-like DNA-binding domains"/>
    <property type="match status" value="1"/>
</dbReference>
<dbReference type="PANTHER" id="PTHR30146:SF109">
    <property type="entry name" value="HTH-TYPE TRANSCRIPTIONAL REGULATOR GALS"/>
    <property type="match status" value="1"/>
</dbReference>
<dbReference type="InterPro" id="IPR000843">
    <property type="entry name" value="HTH_LacI"/>
</dbReference>
<evidence type="ECO:0000256" key="1">
    <source>
        <dbReference type="ARBA" id="ARBA00023015"/>
    </source>
</evidence>
<organism evidence="5 6">
    <name type="scientific">Prauserella endophytica</name>
    <dbReference type="NCBI Taxonomy" id="1592324"/>
    <lineage>
        <taxon>Bacteria</taxon>
        <taxon>Bacillati</taxon>
        <taxon>Actinomycetota</taxon>
        <taxon>Actinomycetes</taxon>
        <taxon>Pseudonocardiales</taxon>
        <taxon>Pseudonocardiaceae</taxon>
        <taxon>Prauserella</taxon>
        <taxon>Prauserella coralliicola group</taxon>
    </lineage>
</organism>
<gene>
    <name evidence="5" type="ORF">FCN18_15525</name>
</gene>
<dbReference type="Gene3D" id="1.10.260.40">
    <property type="entry name" value="lambda repressor-like DNA-binding domains"/>
    <property type="match status" value="1"/>
</dbReference>
<dbReference type="Pfam" id="PF00356">
    <property type="entry name" value="LacI"/>
    <property type="match status" value="1"/>
</dbReference>
<dbReference type="InterPro" id="IPR046335">
    <property type="entry name" value="LacI/GalR-like_sensor"/>
</dbReference>
<evidence type="ECO:0000313" key="6">
    <source>
        <dbReference type="Proteomes" id="UP000309992"/>
    </source>
</evidence>
<protein>
    <submittedName>
        <fullName evidence="5">LacI family transcriptional regulator</fullName>
    </submittedName>
</protein>
<proteinExistence type="predicted"/>
<dbReference type="Pfam" id="PF13377">
    <property type="entry name" value="Peripla_BP_3"/>
    <property type="match status" value="1"/>
</dbReference>
<dbReference type="PRINTS" id="PR00036">
    <property type="entry name" value="HTHLACI"/>
</dbReference>
<keyword evidence="1" id="KW-0805">Transcription regulation</keyword>
<evidence type="ECO:0000256" key="2">
    <source>
        <dbReference type="ARBA" id="ARBA00023125"/>
    </source>
</evidence>
<evidence type="ECO:0000256" key="3">
    <source>
        <dbReference type="ARBA" id="ARBA00023163"/>
    </source>
</evidence>
<accession>A0ABY2S520</accession>
<comment type="caution">
    <text evidence="5">The sequence shown here is derived from an EMBL/GenBank/DDBJ whole genome shotgun (WGS) entry which is preliminary data.</text>
</comment>
<dbReference type="RefSeq" id="WP_137095436.1">
    <property type="nucleotide sequence ID" value="NZ_SWMS01000007.1"/>
</dbReference>
<keyword evidence="3" id="KW-0804">Transcription</keyword>
<dbReference type="EMBL" id="SWMS01000007">
    <property type="protein sequence ID" value="TKG70924.1"/>
    <property type="molecule type" value="Genomic_DNA"/>
</dbReference>
<dbReference type="PANTHER" id="PTHR30146">
    <property type="entry name" value="LACI-RELATED TRANSCRIPTIONAL REPRESSOR"/>
    <property type="match status" value="1"/>
</dbReference>
<dbReference type="SMART" id="SM00354">
    <property type="entry name" value="HTH_LACI"/>
    <property type="match status" value="1"/>
</dbReference>
<name>A0ABY2S520_9PSEU</name>
<feature type="domain" description="HTH lacI-type" evidence="4">
    <location>
        <begin position="15"/>
        <end position="69"/>
    </location>
</feature>
<sequence>MATNGRRQADRAAPATIYDVARMAGVSPSTVSRALNKPGRINASTEHRIREIAEAIGYRLNPLARALPTGRTQTLALTLSDITNPVYFELIRGAERVAASRGYILILAESQESADLENETAQRLLSSVDGLILVAARLDNSDIVELGKRKPILTVNRKVRGIGSVVADVRPGIRDALDHLQRLGHKKLAYIAGPSSSWMNRLRDRTISSEAGDRGMKVVTLGPHVPTVAGGAAALEAVRESGATAALAYNDLMAIGLLKAGHEVGMRIPEQLSLVGFDDIFGSDFTSPPITTIRTPHALLGEQAALRLIAELNNEAAHRHTVPRTEFLQRSSTDRARLGRF</sequence>
<dbReference type="InterPro" id="IPR010982">
    <property type="entry name" value="Lambda_DNA-bd_dom_sf"/>
</dbReference>
<dbReference type="PROSITE" id="PS00356">
    <property type="entry name" value="HTH_LACI_1"/>
    <property type="match status" value="1"/>
</dbReference>
<keyword evidence="6" id="KW-1185">Reference proteome</keyword>
<dbReference type="PROSITE" id="PS50932">
    <property type="entry name" value="HTH_LACI_2"/>
    <property type="match status" value="1"/>
</dbReference>
<dbReference type="Proteomes" id="UP000309992">
    <property type="component" value="Unassembled WGS sequence"/>
</dbReference>
<reference evidence="5 6" key="1">
    <citation type="journal article" date="2015" name="Antonie Van Leeuwenhoek">
        <title>Prauserella endophytica sp. nov., an endophytic actinobacterium isolated from Tamarix taklamakanensis.</title>
        <authorList>
            <person name="Liu J.M."/>
            <person name="Habden X."/>
            <person name="Guo L."/>
            <person name="Tuo L."/>
            <person name="Jiang Z.K."/>
            <person name="Liu S.W."/>
            <person name="Liu X.F."/>
            <person name="Chen L."/>
            <person name="Li R.F."/>
            <person name="Zhang Y.Q."/>
            <person name="Sun C.H."/>
        </authorList>
    </citation>
    <scope>NUCLEOTIDE SEQUENCE [LARGE SCALE GENOMIC DNA]</scope>
    <source>
        <strain evidence="5 6">CGMCC 4.7182</strain>
    </source>
</reference>
<evidence type="ECO:0000313" key="5">
    <source>
        <dbReference type="EMBL" id="TKG70924.1"/>
    </source>
</evidence>